<dbReference type="PANTHER" id="PTHR30478">
    <property type="entry name" value="DNA POLYMERASE III SUBUNIT BETA"/>
    <property type="match status" value="1"/>
</dbReference>
<name>A0A7U9THF7_9MOLU</name>
<dbReference type="PIRSF" id="PIRSF000804">
    <property type="entry name" value="DNA_pol_III_b"/>
    <property type="match status" value="1"/>
</dbReference>
<evidence type="ECO:0000256" key="1">
    <source>
        <dbReference type="ARBA" id="ARBA00002266"/>
    </source>
</evidence>
<evidence type="ECO:0000313" key="16">
    <source>
        <dbReference type="Proteomes" id="UP000620133"/>
    </source>
</evidence>
<sequence>MIFSIDRDVLLSQLLTVQKGLPSKTPLPILYAIKFEVNEDHLILTSSNTDVAIQVLIDVSSISIQKTGKVAIPGRYLIEIMRKITSKRVEFALIEDHLIVIKADRSEFKLRLMDVEDYPEVDFLDLDDPIVLDSQVFKNIIKETNFATAQSEKRPILTGVNFKYKDNYLYCVATDSYRLSQKNVKLRTHSKEFDIVIPNKSLDELSKILDGSTDDVELYINPNKVLFKMKNTLFQTRLLEGNYPDTMRIIPTEFPVAIPFNKEELLQAVERVSLLSPRDRETNYNIIKLNLREDHIVEMSSTNSEVGDALEEIIPSSDVIGPVIKIAFSSRYLVDALKSFSSNEILIQFAGEVKPFVIKGNLDQELLHLILPVRID</sequence>
<evidence type="ECO:0000256" key="2">
    <source>
        <dbReference type="ARBA" id="ARBA00004496"/>
    </source>
</evidence>
<dbReference type="Pfam" id="PF02767">
    <property type="entry name" value="DNA_pol3_beta_2"/>
    <property type="match status" value="1"/>
</dbReference>
<comment type="subcellular location">
    <subcellularLocation>
        <location evidence="2 11">Cytoplasm</location>
    </subcellularLocation>
</comment>
<dbReference type="AlphaFoldDB" id="A0A7U9THF7"/>
<evidence type="ECO:0000256" key="6">
    <source>
        <dbReference type="ARBA" id="ARBA00022679"/>
    </source>
</evidence>
<evidence type="ECO:0000256" key="8">
    <source>
        <dbReference type="ARBA" id="ARBA00022705"/>
    </source>
</evidence>
<dbReference type="InterPro" id="IPR022635">
    <property type="entry name" value="DNA_polIII_beta_C"/>
</dbReference>
<keyword evidence="16" id="KW-1185">Reference proteome</keyword>
<dbReference type="GO" id="GO:0005737">
    <property type="term" value="C:cytoplasm"/>
    <property type="evidence" value="ECO:0007669"/>
    <property type="project" value="UniProtKB-SubCell"/>
</dbReference>
<evidence type="ECO:0000256" key="10">
    <source>
        <dbReference type="ARBA" id="ARBA00023125"/>
    </source>
</evidence>
<comment type="similarity">
    <text evidence="3 11">Belongs to the beta sliding clamp family.</text>
</comment>
<dbReference type="GO" id="GO:0006271">
    <property type="term" value="P:DNA strand elongation involved in DNA replication"/>
    <property type="evidence" value="ECO:0007669"/>
    <property type="project" value="TreeGrafter"/>
</dbReference>
<dbReference type="InterPro" id="IPR046938">
    <property type="entry name" value="DNA_clamp_sf"/>
</dbReference>
<dbReference type="NCBIfam" id="TIGR00663">
    <property type="entry name" value="dnan"/>
    <property type="match status" value="1"/>
</dbReference>
<keyword evidence="10" id="KW-0238">DNA-binding</keyword>
<evidence type="ECO:0000313" key="15">
    <source>
        <dbReference type="EMBL" id="BCR35109.1"/>
    </source>
</evidence>
<feature type="domain" description="DNA polymerase III beta sliding clamp central" evidence="13">
    <location>
        <begin position="132"/>
        <end position="245"/>
    </location>
</feature>
<gene>
    <name evidence="15" type="primary">dnaN</name>
    <name evidence="15" type="ORF">MPAN_000020</name>
</gene>
<reference evidence="15" key="1">
    <citation type="submission" date="2021-01" db="EMBL/GenBank/DDBJ databases">
        <title>Draft genome sequence of Acholeplasmataceae bacterium strain Mahy22.</title>
        <authorList>
            <person name="Watanabe M."/>
            <person name="Kojima H."/>
            <person name="Fukui M."/>
        </authorList>
    </citation>
    <scope>NUCLEOTIDE SEQUENCE</scope>
    <source>
        <strain evidence="15">Mahy22</strain>
    </source>
</reference>
<evidence type="ECO:0000259" key="14">
    <source>
        <dbReference type="Pfam" id="PF02768"/>
    </source>
</evidence>
<dbReference type="InterPro" id="IPR001001">
    <property type="entry name" value="DNA_polIII_beta"/>
</dbReference>
<dbReference type="PANTHER" id="PTHR30478:SF0">
    <property type="entry name" value="BETA SLIDING CLAMP"/>
    <property type="match status" value="1"/>
</dbReference>
<evidence type="ECO:0000256" key="5">
    <source>
        <dbReference type="ARBA" id="ARBA00022490"/>
    </source>
</evidence>
<keyword evidence="9 11" id="KW-0239">DNA-directed DNA polymerase</keyword>
<dbReference type="RefSeq" id="WP_176238985.1">
    <property type="nucleotide sequence ID" value="NZ_AP024412.1"/>
</dbReference>
<feature type="domain" description="DNA polymerase III beta sliding clamp N-terminal" evidence="12">
    <location>
        <begin position="1"/>
        <end position="121"/>
    </location>
</feature>
<comment type="subunit">
    <text evidence="4">Forms a ring-shaped head-to-tail homodimer around DNA which binds and tethers DNA polymerases and other proteins to the DNA. The DNA replisome complex has a single clamp-loading complex (3 tau and 1 each of delta, delta', psi and chi subunits) which binds 3 Pol III cores (1 core on the leading strand and 2 on the lagging strand) each with a beta sliding clamp dimer. Additional proteins in the replisome are other copies of gamma, psi and chi, Ssb, DNA helicase and RNA primase.</text>
</comment>
<keyword evidence="5 11" id="KW-0963">Cytoplasm</keyword>
<dbReference type="GO" id="GO:0003887">
    <property type="term" value="F:DNA-directed DNA polymerase activity"/>
    <property type="evidence" value="ECO:0007669"/>
    <property type="project" value="UniProtKB-UniRule"/>
</dbReference>
<dbReference type="Pfam" id="PF00712">
    <property type="entry name" value="DNA_pol3_beta"/>
    <property type="match status" value="1"/>
</dbReference>
<evidence type="ECO:0000256" key="4">
    <source>
        <dbReference type="ARBA" id="ARBA00011400"/>
    </source>
</evidence>
<dbReference type="SUPFAM" id="SSF55979">
    <property type="entry name" value="DNA clamp"/>
    <property type="match status" value="3"/>
</dbReference>
<feature type="domain" description="DNA polymerase III beta sliding clamp C-terminal" evidence="14">
    <location>
        <begin position="247"/>
        <end position="374"/>
    </location>
</feature>
<keyword evidence="6 11" id="KW-0808">Transferase</keyword>
<dbReference type="GO" id="GO:0008408">
    <property type="term" value="F:3'-5' exonuclease activity"/>
    <property type="evidence" value="ECO:0007669"/>
    <property type="project" value="InterPro"/>
</dbReference>
<accession>A0A7U9THF7</accession>
<evidence type="ECO:0000256" key="7">
    <source>
        <dbReference type="ARBA" id="ARBA00022695"/>
    </source>
</evidence>
<dbReference type="Pfam" id="PF02768">
    <property type="entry name" value="DNA_pol3_beta_3"/>
    <property type="match status" value="1"/>
</dbReference>
<organism evidence="15 16">
    <name type="scientific">Mariniplasma anaerobium</name>
    <dbReference type="NCBI Taxonomy" id="2735436"/>
    <lineage>
        <taxon>Bacteria</taxon>
        <taxon>Bacillati</taxon>
        <taxon>Mycoplasmatota</taxon>
        <taxon>Mollicutes</taxon>
        <taxon>Acholeplasmatales</taxon>
        <taxon>Acholeplasmataceae</taxon>
        <taxon>Mariniplasma</taxon>
    </lineage>
</organism>
<dbReference type="InterPro" id="IPR022637">
    <property type="entry name" value="DNA_polIII_beta_cen"/>
</dbReference>
<dbReference type="KEGG" id="manr:MPAN_000020"/>
<dbReference type="SMART" id="SM00480">
    <property type="entry name" value="POL3Bc"/>
    <property type="match status" value="1"/>
</dbReference>
<dbReference type="EMBL" id="AP024412">
    <property type="protein sequence ID" value="BCR35109.1"/>
    <property type="molecule type" value="Genomic_DNA"/>
</dbReference>
<dbReference type="GO" id="GO:0003677">
    <property type="term" value="F:DNA binding"/>
    <property type="evidence" value="ECO:0007669"/>
    <property type="project" value="UniProtKB-UniRule"/>
</dbReference>
<dbReference type="InterPro" id="IPR022634">
    <property type="entry name" value="DNA_polIII_beta_N"/>
</dbReference>
<keyword evidence="7 11" id="KW-0548">Nucleotidyltransferase</keyword>
<proteinExistence type="inferred from homology"/>
<evidence type="ECO:0000259" key="13">
    <source>
        <dbReference type="Pfam" id="PF02767"/>
    </source>
</evidence>
<evidence type="ECO:0000256" key="9">
    <source>
        <dbReference type="ARBA" id="ARBA00022932"/>
    </source>
</evidence>
<comment type="function">
    <text evidence="1 11">Confers DNA tethering and processivity to DNA polymerases and other proteins. Acts as a clamp, forming a ring around DNA (a reaction catalyzed by the clamp-loading complex) which diffuses in an ATP-independent manner freely and bidirectionally along dsDNA. Initially characterized for its ability to contact the catalytic subunit of DNA polymerase III (Pol III), a complex, multichain enzyme responsible for most of the replicative synthesis in bacteria; Pol III exhibits 3'-5' exonuclease proofreading activity. The beta chain is required for initiation of replication as well as for processivity of DNA replication.</text>
</comment>
<evidence type="ECO:0000259" key="12">
    <source>
        <dbReference type="Pfam" id="PF00712"/>
    </source>
</evidence>
<dbReference type="GO" id="GO:0009360">
    <property type="term" value="C:DNA polymerase III complex"/>
    <property type="evidence" value="ECO:0007669"/>
    <property type="project" value="InterPro"/>
</dbReference>
<protein>
    <recommendedName>
        <fullName evidence="11">Beta sliding clamp</fullName>
    </recommendedName>
</protein>
<keyword evidence="8 11" id="KW-0235">DNA replication</keyword>
<dbReference type="Gene3D" id="3.10.150.10">
    <property type="entry name" value="DNA Polymerase III, subunit A, domain 2"/>
    <property type="match status" value="1"/>
</dbReference>
<dbReference type="CDD" id="cd00140">
    <property type="entry name" value="beta_clamp"/>
    <property type="match status" value="1"/>
</dbReference>
<evidence type="ECO:0000256" key="11">
    <source>
        <dbReference type="PIRNR" id="PIRNR000804"/>
    </source>
</evidence>
<evidence type="ECO:0000256" key="3">
    <source>
        <dbReference type="ARBA" id="ARBA00010752"/>
    </source>
</evidence>
<dbReference type="Proteomes" id="UP000620133">
    <property type="component" value="Chromosome"/>
</dbReference>
<dbReference type="Gene3D" id="3.70.10.10">
    <property type="match status" value="1"/>
</dbReference>